<feature type="domain" description="PLD phosphodiesterase" evidence="2">
    <location>
        <begin position="106"/>
        <end position="133"/>
    </location>
</feature>
<feature type="active site" evidence="1">
    <location>
        <position position="113"/>
    </location>
</feature>
<dbReference type="EC" id="2.7.8.-" evidence="1"/>
<keyword evidence="1" id="KW-0443">Lipid metabolism</keyword>
<dbReference type="CDD" id="cd09159">
    <property type="entry name" value="PLDc_ybhO_like_2"/>
    <property type="match status" value="1"/>
</dbReference>
<dbReference type="CDD" id="cd09110">
    <property type="entry name" value="PLDc_CLS_1"/>
    <property type="match status" value="1"/>
</dbReference>
<feature type="active site" evidence="1">
    <location>
        <position position="291"/>
    </location>
</feature>
<proteinExistence type="inferred from homology"/>
<keyword evidence="1" id="KW-1208">Phospholipid metabolism</keyword>
<dbReference type="RefSeq" id="WP_345917722.1">
    <property type="nucleotide sequence ID" value="NZ_JBDIVE010000001.1"/>
</dbReference>
<dbReference type="NCBIfam" id="NF008427">
    <property type="entry name" value="PRK11263.1"/>
    <property type="match status" value="1"/>
</dbReference>
<dbReference type="HAMAP" id="MF_01917">
    <property type="entry name" value="Cardiolipin_synth_ClsB"/>
    <property type="match status" value="1"/>
</dbReference>
<protein>
    <recommendedName>
        <fullName evidence="1">Cardiolipin synthase B</fullName>
        <shortName evidence="1">CL synthase</shortName>
        <ecNumber evidence="1">2.7.8.-</ecNumber>
    </recommendedName>
</protein>
<comment type="catalytic activity">
    <reaction evidence="1">
        <text>2 a 1,2-diacyl-sn-glycero-3-phospho-(1'-sn-glycerol) = a cardiolipin + glycerol</text>
        <dbReference type="Rhea" id="RHEA:31451"/>
        <dbReference type="ChEBI" id="CHEBI:17754"/>
        <dbReference type="ChEBI" id="CHEBI:62237"/>
        <dbReference type="ChEBI" id="CHEBI:64716"/>
    </reaction>
</comment>
<dbReference type="SMART" id="SM00155">
    <property type="entry name" value="PLDc"/>
    <property type="match status" value="2"/>
</dbReference>
<dbReference type="Gene3D" id="3.30.870.10">
    <property type="entry name" value="Endonuclease Chain A"/>
    <property type="match status" value="2"/>
</dbReference>
<dbReference type="GO" id="GO:0016740">
    <property type="term" value="F:transferase activity"/>
    <property type="evidence" value="ECO:0007669"/>
    <property type="project" value="UniProtKB-KW"/>
</dbReference>
<keyword evidence="4" id="KW-1185">Reference proteome</keyword>
<keyword evidence="1" id="KW-0472">Membrane</keyword>
<feature type="active site" evidence="1">
    <location>
        <position position="118"/>
    </location>
</feature>
<name>A0ABU9YTB0_9RHOO</name>
<accession>A0ABU9YTB0</accession>
<feature type="domain" description="PLD phosphodiesterase" evidence="2">
    <location>
        <begin position="286"/>
        <end position="313"/>
    </location>
</feature>
<sequence length="382" mass="43092">MNLSRGNQIELLQSGGEFFPALCEAIAGAQQLVHLETYIFALDETGQRISAALCAAARRGVSVRLVIDGFGSRSFVDSQLDALTAAGVEVMVFRREISLLSLRRQRLRRLHRKLACIDGRLAFVGGINIIDDHDTPGQTPPRFDYAIRIDGPLAQQVRQTQENLWRTLRWSQLRSRTHAHAIKLPAPSHAGKIQARLVLRDNLRHRRDIEDAYLEAIAHARHEILIANAYFLPGRRFRNALLEARQRGVRVTLLLQGRVEYWLLHHACNALYPQLMAAGIRIVEYRKSFLHAKVAVIDDNWATVGSSNIDPFSLALAREANVIILNADFCHKLRSSLQAAIADGGHELSANHWQTLPPLRRLLSWTAYSLLRWLAERLAPPH</sequence>
<organism evidence="3 4">
    <name type="scientific">Uliginosibacterium sediminicola</name>
    <dbReference type="NCBI Taxonomy" id="2024550"/>
    <lineage>
        <taxon>Bacteria</taxon>
        <taxon>Pseudomonadati</taxon>
        <taxon>Pseudomonadota</taxon>
        <taxon>Betaproteobacteria</taxon>
        <taxon>Rhodocyclales</taxon>
        <taxon>Zoogloeaceae</taxon>
        <taxon>Uliginosibacterium</taxon>
    </lineage>
</organism>
<comment type="similarity">
    <text evidence="1">Belongs to the phospholipase D family. Cardiolipin synthase subfamily. ClsB sub-subfamily.</text>
</comment>
<evidence type="ECO:0000256" key="1">
    <source>
        <dbReference type="HAMAP-Rule" id="MF_01917"/>
    </source>
</evidence>
<feature type="active site" evidence="1">
    <location>
        <position position="298"/>
    </location>
</feature>
<keyword evidence="1" id="KW-0594">Phospholipid biosynthesis</keyword>
<dbReference type="PROSITE" id="PS50035">
    <property type="entry name" value="PLD"/>
    <property type="match status" value="2"/>
</dbReference>
<keyword evidence="1" id="KW-1003">Cell membrane</keyword>
<evidence type="ECO:0000313" key="3">
    <source>
        <dbReference type="EMBL" id="MEN3066952.1"/>
    </source>
</evidence>
<comment type="subcellular location">
    <subcellularLocation>
        <location evidence="1">Cell membrane</location>
        <topology evidence="1">Peripheral membrane protein</topology>
    </subcellularLocation>
</comment>
<dbReference type="PANTHER" id="PTHR21248">
    <property type="entry name" value="CARDIOLIPIN SYNTHASE"/>
    <property type="match status" value="1"/>
</dbReference>
<dbReference type="InterPro" id="IPR025202">
    <property type="entry name" value="PLD-like_dom"/>
</dbReference>
<dbReference type="InterPro" id="IPR030872">
    <property type="entry name" value="Cardiolipin_synth_ClsB"/>
</dbReference>
<dbReference type="SUPFAM" id="SSF56024">
    <property type="entry name" value="Phospholipase D/nuclease"/>
    <property type="match status" value="2"/>
</dbReference>
<keyword evidence="1" id="KW-0444">Lipid biosynthesis</keyword>
<evidence type="ECO:0000313" key="4">
    <source>
        <dbReference type="Proteomes" id="UP001410394"/>
    </source>
</evidence>
<evidence type="ECO:0000259" key="2">
    <source>
        <dbReference type="PROSITE" id="PS50035"/>
    </source>
</evidence>
<comment type="function">
    <text evidence="1">Catalyzes the phosphatidyl group transfer from one phosphatidylglycerol molecule to another to form cardiolipin (CL) (diphosphatidylglycerol) and glycerol.</text>
</comment>
<dbReference type="InterPro" id="IPR001736">
    <property type="entry name" value="PLipase_D/transphosphatidylase"/>
</dbReference>
<reference evidence="3 4" key="1">
    <citation type="journal article" date="2018" name="Int. J. Syst. Evol. Microbiol.">
        <title>Uliginosibacterium sediminicola sp. nov., isolated from freshwater sediment.</title>
        <authorList>
            <person name="Hwang W.M."/>
            <person name="Kim S.M."/>
            <person name="Kang K."/>
            <person name="Ahn T.Y."/>
        </authorList>
    </citation>
    <scope>NUCLEOTIDE SEQUENCE [LARGE SCALE GENOMIC DNA]</scope>
    <source>
        <strain evidence="3 4">M1-21</strain>
    </source>
</reference>
<dbReference type="Proteomes" id="UP001410394">
    <property type="component" value="Unassembled WGS sequence"/>
</dbReference>
<feature type="active site" evidence="1">
    <location>
        <position position="293"/>
    </location>
</feature>
<dbReference type="PANTHER" id="PTHR21248:SF22">
    <property type="entry name" value="PHOSPHOLIPASE D"/>
    <property type="match status" value="1"/>
</dbReference>
<keyword evidence="1 3" id="KW-0808">Transferase</keyword>
<feature type="active site" evidence="1">
    <location>
        <position position="111"/>
    </location>
</feature>
<gene>
    <name evidence="1 3" type="primary">clsB</name>
    <name evidence="3" type="ORF">ABDB84_00590</name>
</gene>
<dbReference type="EMBL" id="JBDIVE010000001">
    <property type="protein sequence ID" value="MEN3066952.1"/>
    <property type="molecule type" value="Genomic_DNA"/>
</dbReference>
<comment type="caution">
    <text evidence="3">The sequence shown here is derived from an EMBL/GenBank/DDBJ whole genome shotgun (WGS) entry which is preliminary data.</text>
</comment>
<dbReference type="Pfam" id="PF13091">
    <property type="entry name" value="PLDc_2"/>
    <property type="match status" value="2"/>
</dbReference>